<name>A0ABS2E3Z4_9BACT</name>
<gene>
    <name evidence="2" type="ORF">H7U35_14150</name>
</gene>
<dbReference type="EMBL" id="JACLYZ010000053">
    <property type="protein sequence ID" value="MBM6736339.1"/>
    <property type="molecule type" value="Genomic_DNA"/>
</dbReference>
<feature type="transmembrane region" description="Helical" evidence="1">
    <location>
        <begin position="49"/>
        <end position="71"/>
    </location>
</feature>
<accession>A0ABS2E3Z4</accession>
<feature type="transmembrane region" description="Helical" evidence="1">
    <location>
        <begin position="78"/>
        <end position="97"/>
    </location>
</feature>
<feature type="transmembrane region" description="Helical" evidence="1">
    <location>
        <begin position="231"/>
        <end position="251"/>
    </location>
</feature>
<sequence length="367" mass="43670">MNQNKRGTEAFLVFEAIVLILLFGLRYRLGADSLNYEEEWTSMPKLEDLFEPATWLFLQYQPLYYFFVAIVKTIADSFIFFQFVHAIIVNTIIFYFINRYAEHKFTAVLFYFVFESLNYNTEILRESLSICFFLLSFKYLLNRQWVKYYSFSFIAVGFHISALICFVLPFFTPILMKQWRAQKLILVITGFVLFSMIFQDIMSPILSMAIFSQTNQDKFIGYADGVNYRTFGFYIFYVWRCSLYLFAALLMRSVCLNSKVNNFSINIMFVFALAQLILPTVAGRWSGYFAIIYYISMAEMFYYAKNYNTRMVSIVKFYIALLFFLNLNSFRQEDSWNINKEKVAVRYFPYTSVFSMEKIPERESLIR</sequence>
<dbReference type="RefSeq" id="WP_205096502.1">
    <property type="nucleotide sequence ID" value="NZ_JACLYZ010000053.1"/>
</dbReference>
<proteinExistence type="predicted"/>
<evidence type="ECO:0000256" key="1">
    <source>
        <dbReference type="SAM" id="Phobius"/>
    </source>
</evidence>
<feature type="transmembrane region" description="Helical" evidence="1">
    <location>
        <begin position="263"/>
        <end position="281"/>
    </location>
</feature>
<keyword evidence="1" id="KW-1133">Transmembrane helix</keyword>
<evidence type="ECO:0000313" key="2">
    <source>
        <dbReference type="EMBL" id="MBM6736339.1"/>
    </source>
</evidence>
<keyword evidence="1" id="KW-0812">Transmembrane</keyword>
<feature type="transmembrane region" description="Helical" evidence="1">
    <location>
        <begin position="12"/>
        <end position="29"/>
    </location>
</feature>
<keyword evidence="3" id="KW-1185">Reference proteome</keyword>
<organism evidence="2 3">
    <name type="scientific">Mediterranea massiliensis</name>
    <dbReference type="NCBI Taxonomy" id="1841865"/>
    <lineage>
        <taxon>Bacteria</taxon>
        <taxon>Pseudomonadati</taxon>
        <taxon>Bacteroidota</taxon>
        <taxon>Bacteroidia</taxon>
        <taxon>Bacteroidales</taxon>
        <taxon>Bacteroidaceae</taxon>
        <taxon>Mediterranea</taxon>
    </lineage>
</organism>
<evidence type="ECO:0000313" key="3">
    <source>
        <dbReference type="Proteomes" id="UP000766986"/>
    </source>
</evidence>
<keyword evidence="1" id="KW-0472">Membrane</keyword>
<reference evidence="2 3" key="1">
    <citation type="journal article" date="2021" name="Sci. Rep.">
        <title>The distribution of antibiotic resistance genes in chicken gut microbiota commensals.</title>
        <authorList>
            <person name="Juricova H."/>
            <person name="Matiasovicova J."/>
            <person name="Kubasova T."/>
            <person name="Cejkova D."/>
            <person name="Rychlik I."/>
        </authorList>
    </citation>
    <scope>NUCLEOTIDE SEQUENCE [LARGE SCALE GENOMIC DNA]</scope>
    <source>
        <strain evidence="2 3">An772</strain>
    </source>
</reference>
<dbReference type="InterPro" id="IPR049458">
    <property type="entry name" value="EpsG-like"/>
</dbReference>
<dbReference type="Pfam" id="PF14897">
    <property type="entry name" value="EpsG"/>
    <property type="match status" value="1"/>
</dbReference>
<feature type="transmembrane region" description="Helical" evidence="1">
    <location>
        <begin position="148"/>
        <end position="172"/>
    </location>
</feature>
<dbReference type="Proteomes" id="UP000766986">
    <property type="component" value="Unassembled WGS sequence"/>
</dbReference>
<feature type="transmembrane region" description="Helical" evidence="1">
    <location>
        <begin position="311"/>
        <end position="330"/>
    </location>
</feature>
<protein>
    <submittedName>
        <fullName evidence="2">EpsG family protein</fullName>
    </submittedName>
</protein>
<feature type="transmembrane region" description="Helical" evidence="1">
    <location>
        <begin position="184"/>
        <end position="211"/>
    </location>
</feature>
<comment type="caution">
    <text evidence="2">The sequence shown here is derived from an EMBL/GenBank/DDBJ whole genome shotgun (WGS) entry which is preliminary data.</text>
</comment>